<evidence type="ECO:0000313" key="8">
    <source>
        <dbReference type="Proteomes" id="UP000428328"/>
    </source>
</evidence>
<gene>
    <name evidence="7" type="ORF">GM415_06810</name>
</gene>
<dbReference type="RefSeq" id="WP_158947069.1">
    <property type="nucleotide sequence ID" value="NZ_CP046400.1"/>
</dbReference>
<keyword evidence="8" id="KW-1185">Reference proteome</keyword>
<dbReference type="GO" id="GO:0051536">
    <property type="term" value="F:iron-sulfur cluster binding"/>
    <property type="evidence" value="ECO:0007669"/>
    <property type="project" value="UniProtKB-KW"/>
</dbReference>
<dbReference type="AlphaFoldDB" id="A0A6I6JQB2"/>
<dbReference type="PANTHER" id="PTHR43673:SF10">
    <property type="entry name" value="NADH DEHYDROGENASE_NAD(P)H NITROREDUCTASE XCC3605-RELATED"/>
    <property type="match status" value="1"/>
</dbReference>
<evidence type="ECO:0000256" key="5">
    <source>
        <dbReference type="ARBA" id="ARBA00023014"/>
    </source>
</evidence>
<evidence type="ECO:0000313" key="7">
    <source>
        <dbReference type="EMBL" id="QGY39844.1"/>
    </source>
</evidence>
<dbReference type="EMBL" id="CP046400">
    <property type="protein sequence ID" value="QGY39844.1"/>
    <property type="molecule type" value="Genomic_DNA"/>
</dbReference>
<dbReference type="CDD" id="cd02143">
    <property type="entry name" value="nitroreductase_FeS-like"/>
    <property type="match status" value="1"/>
</dbReference>
<feature type="domain" description="4Fe-4S ferredoxin-type" evidence="6">
    <location>
        <begin position="2"/>
        <end position="31"/>
    </location>
</feature>
<dbReference type="PANTHER" id="PTHR43673">
    <property type="entry name" value="NAD(P)H NITROREDUCTASE YDGI-RELATED"/>
    <property type="match status" value="1"/>
</dbReference>
<keyword evidence="3" id="KW-0560">Oxidoreductase</keyword>
<dbReference type="SUPFAM" id="SSF55469">
    <property type="entry name" value="FMN-dependent nitroreductase-like"/>
    <property type="match status" value="1"/>
</dbReference>
<dbReference type="KEGG" id="psel:GM415_06810"/>
<keyword evidence="5" id="KW-0411">Iron-sulfur</keyword>
<dbReference type="PROSITE" id="PS00198">
    <property type="entry name" value="4FE4S_FER_1"/>
    <property type="match status" value="1"/>
</dbReference>
<proteinExistence type="inferred from homology"/>
<name>A0A6I6JQB2_9BACT</name>
<dbReference type="SUPFAM" id="SSF54862">
    <property type="entry name" value="4Fe-4S ferredoxins"/>
    <property type="match status" value="1"/>
</dbReference>
<evidence type="ECO:0000256" key="3">
    <source>
        <dbReference type="ARBA" id="ARBA00023002"/>
    </source>
</evidence>
<evidence type="ECO:0000256" key="2">
    <source>
        <dbReference type="ARBA" id="ARBA00022723"/>
    </source>
</evidence>
<dbReference type="GO" id="GO:0016491">
    <property type="term" value="F:oxidoreductase activity"/>
    <property type="evidence" value="ECO:0007669"/>
    <property type="project" value="UniProtKB-KW"/>
</dbReference>
<dbReference type="Gene3D" id="3.40.109.10">
    <property type="entry name" value="NADH Oxidase"/>
    <property type="match status" value="1"/>
</dbReference>
<sequence length="262" mass="28696">MPLITIDPDKCNHDGLCAQACPVYLIRMEKGALPEAIDRAKELCIRCGHCVAVCPTGALSNSLMPTEDFLPVPENRPGADEVEALLLSRRSVRGFRKEPIPREQLERLIEVARRAPTASNSQNVSWVMIQDPAKLERVKELTAGWMTTVDRLKRYAEGLERGRDMVLRGGTALAMAYAPEAYLWGVADSAIALTYMELMASGMGLGACWGGLVTSACGQVPELAELMGIPEEYKACGALMLGLPKQKHLLIPPRNPARVKWL</sequence>
<dbReference type="PROSITE" id="PS51379">
    <property type="entry name" value="4FE4S_FER_2"/>
    <property type="match status" value="2"/>
</dbReference>
<evidence type="ECO:0000259" key="6">
    <source>
        <dbReference type="PROSITE" id="PS51379"/>
    </source>
</evidence>
<dbReference type="GO" id="GO:0046872">
    <property type="term" value="F:metal ion binding"/>
    <property type="evidence" value="ECO:0007669"/>
    <property type="project" value="UniProtKB-KW"/>
</dbReference>
<feature type="domain" description="4Fe-4S ferredoxin-type" evidence="6">
    <location>
        <begin position="33"/>
        <end position="64"/>
    </location>
</feature>
<evidence type="ECO:0000256" key="4">
    <source>
        <dbReference type="ARBA" id="ARBA00023004"/>
    </source>
</evidence>
<dbReference type="Pfam" id="PF00881">
    <property type="entry name" value="Nitroreductase"/>
    <property type="match status" value="1"/>
</dbReference>
<dbReference type="Proteomes" id="UP000428328">
    <property type="component" value="Chromosome"/>
</dbReference>
<protein>
    <submittedName>
        <fullName evidence="7">4Fe-4S dicluster domain-containing protein</fullName>
    </submittedName>
</protein>
<keyword evidence="4" id="KW-0408">Iron</keyword>
<dbReference type="InterPro" id="IPR000415">
    <property type="entry name" value="Nitroreductase-like"/>
</dbReference>
<organism evidence="7 8">
    <name type="scientific">Pseudodesulfovibrio cashew</name>
    <dbReference type="NCBI Taxonomy" id="2678688"/>
    <lineage>
        <taxon>Bacteria</taxon>
        <taxon>Pseudomonadati</taxon>
        <taxon>Thermodesulfobacteriota</taxon>
        <taxon>Desulfovibrionia</taxon>
        <taxon>Desulfovibrionales</taxon>
        <taxon>Desulfovibrionaceae</taxon>
    </lineage>
</organism>
<dbReference type="InterPro" id="IPR017896">
    <property type="entry name" value="4Fe4S_Fe-S-bd"/>
</dbReference>
<evidence type="ECO:0000256" key="1">
    <source>
        <dbReference type="ARBA" id="ARBA00007118"/>
    </source>
</evidence>
<keyword evidence="2" id="KW-0479">Metal-binding</keyword>
<comment type="similarity">
    <text evidence="1">Belongs to the nitroreductase family.</text>
</comment>
<dbReference type="Gene3D" id="3.30.70.20">
    <property type="match status" value="1"/>
</dbReference>
<dbReference type="Pfam" id="PF13187">
    <property type="entry name" value="Fer4_9"/>
    <property type="match status" value="1"/>
</dbReference>
<dbReference type="InterPro" id="IPR017900">
    <property type="entry name" value="4Fe4S_Fe_S_CS"/>
</dbReference>
<accession>A0A6I6JQB2</accession>
<dbReference type="InterPro" id="IPR029479">
    <property type="entry name" value="Nitroreductase"/>
</dbReference>
<reference evidence="7 8" key="1">
    <citation type="submission" date="2019-11" db="EMBL/GenBank/DDBJ databases">
        <authorList>
            <person name="Zheng R.K."/>
            <person name="Sun C.M."/>
        </authorList>
    </citation>
    <scope>NUCLEOTIDE SEQUENCE [LARGE SCALE GENOMIC DNA]</scope>
    <source>
        <strain evidence="7 8">SRB007</strain>
    </source>
</reference>